<feature type="chain" id="PRO_5026752395" evidence="2">
    <location>
        <begin position="28"/>
        <end position="1595"/>
    </location>
</feature>
<gene>
    <name evidence="4" type="ORF">GTQ38_12790</name>
</gene>
<dbReference type="InterPro" id="IPR003410">
    <property type="entry name" value="HYR_dom"/>
</dbReference>
<dbReference type="SMART" id="SM00089">
    <property type="entry name" value="PKD"/>
    <property type="match status" value="3"/>
</dbReference>
<dbReference type="Proteomes" id="UP000475249">
    <property type="component" value="Unassembled WGS sequence"/>
</dbReference>
<evidence type="ECO:0000256" key="1">
    <source>
        <dbReference type="ARBA" id="ARBA00022737"/>
    </source>
</evidence>
<dbReference type="Pfam" id="PF13585">
    <property type="entry name" value="CHU_C"/>
    <property type="match status" value="1"/>
</dbReference>
<keyword evidence="2" id="KW-0732">Signal</keyword>
<dbReference type="InterPro" id="IPR022409">
    <property type="entry name" value="PKD/Chitinase_dom"/>
</dbReference>
<feature type="domain" description="HYR" evidence="3">
    <location>
        <begin position="768"/>
        <end position="850"/>
    </location>
</feature>
<dbReference type="Pfam" id="PF03382">
    <property type="entry name" value="DUF285"/>
    <property type="match status" value="1"/>
</dbReference>
<dbReference type="InterPro" id="IPR005046">
    <property type="entry name" value="DUF285"/>
</dbReference>
<comment type="caution">
    <text evidence="4">The sequence shown here is derived from an EMBL/GenBank/DDBJ whole genome shotgun (WGS) entry which is preliminary data.</text>
</comment>
<keyword evidence="5" id="KW-1185">Reference proteome</keyword>
<name>A0A6L9EDW7_9FLAO</name>
<evidence type="ECO:0000313" key="5">
    <source>
        <dbReference type="Proteomes" id="UP000475249"/>
    </source>
</evidence>
<protein>
    <submittedName>
        <fullName evidence="4">BspA family leucine-rich repeat surface protein</fullName>
    </submittedName>
</protein>
<reference evidence="4 5" key="1">
    <citation type="submission" date="2020-01" db="EMBL/GenBank/DDBJ databases">
        <title>Bacteria diversity of Porities sp.</title>
        <authorList>
            <person name="Wang G."/>
        </authorList>
    </citation>
    <scope>NUCLEOTIDE SEQUENCE [LARGE SCALE GENOMIC DNA]</scope>
    <source>
        <strain evidence="4 5">R33</strain>
    </source>
</reference>
<evidence type="ECO:0000313" key="4">
    <source>
        <dbReference type="EMBL" id="NAS12887.1"/>
    </source>
</evidence>
<proteinExistence type="predicted"/>
<feature type="domain" description="HYR" evidence="3">
    <location>
        <begin position="1253"/>
        <end position="1335"/>
    </location>
</feature>
<sequence>MRTKHFIGLKRPVLTLFTCLCTLGLSAQTEFITTWNTTITTTGSSDSNSITLPLTGTYDVDVGNDGTYDLFDQSGTITINITNYSDPATGSSYTAGQIQLAVRNATSGAGTLSRILLNNTADKEKILSVDQWGNIAWSRMDFAFTGCTNLDVKATDAPDLSAVTNMGSMFKGCSSLEGNPSFNTWNISNVQYMIRMFESASIFNQNIGNWNTSSVIDTGMQGMFLFATDFNQDIGNWNTSGCDDMRFMFTDAMAFNQDISNWDMSNVENTNYMFQSRVSGPNGPIKTAFDQDLGSWDLRKLTSATEMFEFSGISPANWDATIKGWNAQNFTNNVTIGADGLKYCDAQERNDLNSGSFKVDKDSQDTDPPTALCQQQLTLVLDANGQAALTTDLVDNGSKDACGSVSLSLSQSSFTVLDLGDNTITLTVTDNTSKTSTCTTAVTVEDNTNPVAACKDLTVQLDATGSITIATSDIDNSSSDNSGSISLSLDKTDFGCSDTGQNTVTLTAEDDAGNTDTCTATVTVQDTTDPTASCKLVTLPLGNNGTATLTTDLVDNSSADNCGIASLEVSRSSFTGSDLGDQTVTLTATDPSGNTKTCNTTVTVVDDTAPTASCKDTTVQLLSNSDFVEIFPAAVNDGSSDNVDNFLTFSLNKTIFSCSDSGQNTVTLTVTDDSNNTATCTATVTVEDIVPPTAVCQQATIELDANGAATLTGDLINGSSSDACGTISTLGVSRSNFTASDLGANTVTLTVTDNSGNTDNCETTVTVEDNIAPTAICKDITLELEASGSAKIIASDANNGSSDNSGTAVLLSLEEDTFNCSDVGQNSVTLTVEDGSGNTATCTSMVTVKDVTAPTAVCQAVTLELNQLGSANLAASSLDNGSSDGCGGNVTVEVDFFQRLFTGEDLGENTVTLTVYDESGNADTCEAIVTVVDNIAPTARCKDITVELDALTDSVTVTPAEVDNDSSDNSDVMFFSLDEGTFRCSDVGQNNVTLTVSDESNNSATCTATITVEDNIAPVALCRPATLTLLADGTSTTLDPSLVDNGSSTACGNVSLEVSPSSFSISDLGDNAVTLTVTDNHGNVSTCETTLTVVETTAPIAVCQDLSVQLDTTGGATITTAEVDNGSTDNSGTVFFSLDKTSFECSDLGPNTVTLTVTDGSNNTATCTSVVTVRDLIAPIALCQETTLELGLDGTAILDATLINNGSTDNCGISLSTFSETFTVADLGANDIILTVTDEGGNTSTCETIVTVVDNIAPTAICQDITVELDASGTVVIGTTNVDNGSSDNSGATVVLNLDTTSFGCSDLGQNTVILTASDGSNNTSTCSATVTVTPASIAVVTNNGPICQGSVMQLNETSGLAISWSWSSDGDAVFNDPGLQNPEVSNVTNGEVFSVTITLADGCPGIGTAVASVLEVPVLEAENQQGFCPSGNFTVSDLVASGNGTIRWYPGENSNMEFESDFPLSDGAVYYGSLEDGNGCFSERVAVSVSLALDNCGSLQDLVKRGFSPNGDGINDTFSISWVKKDYPNFIITVYDRNGSLVYKGDVDTPDWDGSAGHGVTLGDAKLPSGVYYYTIDFGDGSTPSFQGIVYLDQ</sequence>
<dbReference type="PROSITE" id="PS50825">
    <property type="entry name" value="HYR"/>
    <property type="match status" value="5"/>
</dbReference>
<dbReference type="PANTHER" id="PTHR24273:SF32">
    <property type="entry name" value="HYALIN"/>
    <property type="match status" value="1"/>
</dbReference>
<evidence type="ECO:0000259" key="3">
    <source>
        <dbReference type="PROSITE" id="PS50825"/>
    </source>
</evidence>
<dbReference type="RefSeq" id="WP_161435911.1">
    <property type="nucleotide sequence ID" value="NZ_WXYO01000005.1"/>
</dbReference>
<keyword evidence="1" id="KW-0677">Repeat</keyword>
<feature type="domain" description="HYR" evidence="3">
    <location>
        <begin position="445"/>
        <end position="526"/>
    </location>
</feature>
<dbReference type="Gene3D" id="2.60.40.10">
    <property type="entry name" value="Immunoglobulins"/>
    <property type="match status" value="3"/>
</dbReference>
<dbReference type="Pfam" id="PF02494">
    <property type="entry name" value="HYR"/>
    <property type="match status" value="2"/>
</dbReference>
<dbReference type="EMBL" id="WXYO01000005">
    <property type="protein sequence ID" value="NAS12887.1"/>
    <property type="molecule type" value="Genomic_DNA"/>
</dbReference>
<accession>A0A6L9EDW7</accession>
<dbReference type="InterPro" id="IPR026341">
    <property type="entry name" value="T9SS_type_B"/>
</dbReference>
<organism evidence="4 5">
    <name type="scientific">Poritiphilus flavus</name>
    <dbReference type="NCBI Taxonomy" id="2697053"/>
    <lineage>
        <taxon>Bacteria</taxon>
        <taxon>Pseudomonadati</taxon>
        <taxon>Bacteroidota</taxon>
        <taxon>Flavobacteriia</taxon>
        <taxon>Flavobacteriales</taxon>
        <taxon>Flavobacteriaceae</taxon>
        <taxon>Poritiphilus</taxon>
    </lineage>
</organism>
<feature type="domain" description="HYR" evidence="3">
    <location>
        <begin position="1094"/>
        <end position="1175"/>
    </location>
</feature>
<feature type="signal peptide" evidence="2">
    <location>
        <begin position="1"/>
        <end position="27"/>
    </location>
</feature>
<feature type="domain" description="HYR" evidence="3">
    <location>
        <begin position="932"/>
        <end position="1014"/>
    </location>
</feature>
<evidence type="ECO:0000256" key="2">
    <source>
        <dbReference type="SAM" id="SignalP"/>
    </source>
</evidence>
<dbReference type="PANTHER" id="PTHR24273">
    <property type="entry name" value="FI04643P-RELATED"/>
    <property type="match status" value="1"/>
</dbReference>
<dbReference type="NCBIfam" id="TIGR04131">
    <property type="entry name" value="Bac_Flav_CTERM"/>
    <property type="match status" value="1"/>
</dbReference>
<dbReference type="InterPro" id="IPR013783">
    <property type="entry name" value="Ig-like_fold"/>
</dbReference>